<proteinExistence type="predicted"/>
<organism evidence="4 5">
    <name type="scientific">Rothia kristinae</name>
    <dbReference type="NCBI Taxonomy" id="37923"/>
    <lineage>
        <taxon>Bacteria</taxon>
        <taxon>Bacillati</taxon>
        <taxon>Actinomycetota</taxon>
        <taxon>Actinomycetes</taxon>
        <taxon>Micrococcales</taxon>
        <taxon>Micrococcaceae</taxon>
        <taxon>Rothia</taxon>
    </lineage>
</organism>
<dbReference type="EMBL" id="MODZ01000006">
    <property type="protein sequence ID" value="OIJ35847.1"/>
    <property type="molecule type" value="Genomic_DNA"/>
</dbReference>
<keyword evidence="2" id="KW-0732">Signal</keyword>
<feature type="compositionally biased region" description="Low complexity" evidence="1">
    <location>
        <begin position="40"/>
        <end position="53"/>
    </location>
</feature>
<feature type="domain" description="DUF1541" evidence="3">
    <location>
        <begin position="143"/>
        <end position="198"/>
    </location>
</feature>
<dbReference type="OrthoDB" id="1701949at2"/>
<evidence type="ECO:0000259" key="3">
    <source>
        <dbReference type="Pfam" id="PF07563"/>
    </source>
</evidence>
<evidence type="ECO:0000256" key="1">
    <source>
        <dbReference type="SAM" id="MobiDB-lite"/>
    </source>
</evidence>
<dbReference type="Proteomes" id="UP000179540">
    <property type="component" value="Unassembled WGS sequence"/>
</dbReference>
<feature type="signal peptide" evidence="2">
    <location>
        <begin position="1"/>
        <end position="21"/>
    </location>
</feature>
<comment type="caution">
    <text evidence="4">The sequence shown here is derived from an EMBL/GenBank/DDBJ whole genome shotgun (WGS) entry which is preliminary data.</text>
</comment>
<dbReference type="Gene3D" id="2.30.30.1210">
    <property type="entry name" value="Domain of unknown function DUF1541"/>
    <property type="match status" value="1"/>
</dbReference>
<gene>
    <name evidence="4" type="ORF">BK826_05670</name>
</gene>
<dbReference type="PROSITE" id="PS51257">
    <property type="entry name" value="PROKAR_LIPOPROTEIN"/>
    <property type="match status" value="1"/>
</dbReference>
<dbReference type="AlphaFoldDB" id="A0A1S2MZM7"/>
<name>A0A1S2MZM7_9MICC</name>
<dbReference type="InterPro" id="IPR011438">
    <property type="entry name" value="DUF1541"/>
</dbReference>
<accession>A0A1S2MZM7</accession>
<feature type="region of interest" description="Disordered" evidence="1">
    <location>
        <begin position="27"/>
        <end position="79"/>
    </location>
</feature>
<evidence type="ECO:0000313" key="4">
    <source>
        <dbReference type="EMBL" id="OIJ35847.1"/>
    </source>
</evidence>
<evidence type="ECO:0000313" key="5">
    <source>
        <dbReference type="Proteomes" id="UP000179540"/>
    </source>
</evidence>
<reference evidence="4 5" key="1">
    <citation type="submission" date="2016-10" db="EMBL/GenBank/DDBJ databases">
        <title>Draft genome sequence of strain LCT isolated from the Shenzhou X spacecraft of China.</title>
        <authorList>
            <person name="Huang B."/>
        </authorList>
    </citation>
    <scope>NUCLEOTIDE SEQUENCE [LARGE SCALE GENOMIC DNA]</scope>
    <source>
        <strain evidence="4 5">LCT-H5</strain>
    </source>
</reference>
<feature type="domain" description="DUF1541" evidence="3">
    <location>
        <begin position="79"/>
        <end position="130"/>
    </location>
</feature>
<dbReference type="Pfam" id="PF07563">
    <property type="entry name" value="DUF1541"/>
    <property type="match status" value="2"/>
</dbReference>
<feature type="chain" id="PRO_5039420474" description="DUF1541 domain-containing protein" evidence="2">
    <location>
        <begin position="22"/>
        <end position="204"/>
    </location>
</feature>
<sequence>MPHLRSAPAAASLAAAVVLLAGCSAGGDADSHPAEHATGAASSASASPAASMSGMDHAHSHGDPLPTDIPTAQNPRYPVGSHVRLTADHMEGMEGAEATVVGAYDTWTYAVDYTPTTGGPEVKDHRWVVQREIRDAGSQRLADGTHVILDADHMEGMDGEGMDGAQATIVSSTDEPVYIVDYTTPDGQTVTNHRWVVQSEMGSR</sequence>
<dbReference type="RefSeq" id="WP_075514776.1">
    <property type="nucleotide sequence ID" value="NZ_MODZ01000006.1"/>
</dbReference>
<evidence type="ECO:0000256" key="2">
    <source>
        <dbReference type="SAM" id="SignalP"/>
    </source>
</evidence>
<protein>
    <recommendedName>
        <fullName evidence="3">DUF1541 domain-containing protein</fullName>
    </recommendedName>
</protein>